<dbReference type="RefSeq" id="WP_106395176.1">
    <property type="nucleotide sequence ID" value="NZ_PVNK01000263.1"/>
</dbReference>
<comment type="caution">
    <text evidence="3">The sequence shown here is derived from an EMBL/GenBank/DDBJ whole genome shotgun (WGS) entry which is preliminary data.</text>
</comment>
<accession>A0A2S9XDI5</accession>
<evidence type="ECO:0000313" key="3">
    <source>
        <dbReference type="EMBL" id="PRP90917.1"/>
    </source>
</evidence>
<organism evidence="3 4">
    <name type="scientific">Enhygromyxa salina</name>
    <dbReference type="NCBI Taxonomy" id="215803"/>
    <lineage>
        <taxon>Bacteria</taxon>
        <taxon>Pseudomonadati</taxon>
        <taxon>Myxococcota</taxon>
        <taxon>Polyangia</taxon>
        <taxon>Nannocystales</taxon>
        <taxon>Nannocystaceae</taxon>
        <taxon>Enhygromyxa</taxon>
    </lineage>
</organism>
<sequence length="622" mass="67107">MLGLLAPMLGCGAHLYRAHDDEVSSSAAATAEGLDWSQSFANDRAQRDELDQREAELSWSYAHTRRDAELFDVLNESVGERSWAKLELGFVELAACLLEGVDSARACRGSGTDAELERARALVFDDCSGDSCAWIDALGGLRGASAALREQLAAYDRARALAGRSIRLAPAAQCPVPTRVPSALDEDAKLLERACDGYELALARVAAALPEDAGLRGRIERLQRLIAARDRYRRQLRMAVAQLSPQTWDQLERPDPDGLPAKAVAYDELQRELGLELARARAGDYSDLGLEGTLLIAREHYDALVRVIAVPVEIYTSPLPLAEDAAPGADDPGADDGEGPGEASDWTIVEELGRELGPVFGEAWVELQSLQARAERTTLLFSAEVERVQIDAISRRLALANARVLLELGTVETELFALSRLRARLRDDWIPATRPSSPAREQLDRRGLALQVAEAALGEAEEARAEAAAKTRGNTTKLVEATRRVAEAQAGFDAASDAYAELIAEHGAVLCRRSGTVLQSWLRDGACIEPIERLVSLHTEMWTVVVPRLESLQRGVARRHDEAELIRAEAGLKIRVTYIAASVAALQRFNAGGLEGQDLAAIVGAVVGVGLGTAIAAGVYIP</sequence>
<keyword evidence="4" id="KW-1185">Reference proteome</keyword>
<feature type="region of interest" description="Disordered" evidence="1">
    <location>
        <begin position="323"/>
        <end position="344"/>
    </location>
</feature>
<keyword evidence="2" id="KW-0812">Transmembrane</keyword>
<proteinExistence type="predicted"/>
<keyword evidence="2" id="KW-1133">Transmembrane helix</keyword>
<protein>
    <submittedName>
        <fullName evidence="3">Uncharacterized protein</fullName>
    </submittedName>
</protein>
<name>A0A2S9XDI5_9BACT</name>
<dbReference type="EMBL" id="PVNK01000263">
    <property type="protein sequence ID" value="PRP90917.1"/>
    <property type="molecule type" value="Genomic_DNA"/>
</dbReference>
<gene>
    <name evidence="3" type="ORF">ENSA5_59920</name>
</gene>
<evidence type="ECO:0000256" key="2">
    <source>
        <dbReference type="SAM" id="Phobius"/>
    </source>
</evidence>
<feature type="transmembrane region" description="Helical" evidence="2">
    <location>
        <begin position="599"/>
        <end position="621"/>
    </location>
</feature>
<dbReference type="Proteomes" id="UP000237968">
    <property type="component" value="Unassembled WGS sequence"/>
</dbReference>
<keyword evidence="2" id="KW-0472">Membrane</keyword>
<reference evidence="3 4" key="1">
    <citation type="submission" date="2018-03" db="EMBL/GenBank/DDBJ databases">
        <title>Draft Genome Sequences of the Obligatory Marine Myxobacteria Enhygromyxa salina SWB005.</title>
        <authorList>
            <person name="Poehlein A."/>
            <person name="Moghaddam J.A."/>
            <person name="Harms H."/>
            <person name="Alanjari M."/>
            <person name="Koenig G.M."/>
            <person name="Daniel R."/>
            <person name="Schaeberle T.F."/>
        </authorList>
    </citation>
    <scope>NUCLEOTIDE SEQUENCE [LARGE SCALE GENOMIC DNA]</scope>
    <source>
        <strain evidence="3 4">SWB005</strain>
    </source>
</reference>
<dbReference type="AlphaFoldDB" id="A0A2S9XDI5"/>
<evidence type="ECO:0000256" key="1">
    <source>
        <dbReference type="SAM" id="MobiDB-lite"/>
    </source>
</evidence>
<evidence type="ECO:0000313" key="4">
    <source>
        <dbReference type="Proteomes" id="UP000237968"/>
    </source>
</evidence>